<proteinExistence type="predicted"/>
<keyword evidence="1" id="KW-1133">Transmembrane helix</keyword>
<feature type="transmembrane region" description="Helical" evidence="1">
    <location>
        <begin position="186"/>
        <end position="205"/>
    </location>
</feature>
<accession>A0ABW2PA73</accession>
<reference evidence="3" key="1">
    <citation type="journal article" date="2019" name="Int. J. Syst. Evol. Microbiol.">
        <title>The Global Catalogue of Microorganisms (GCM) 10K type strain sequencing project: providing services to taxonomists for standard genome sequencing and annotation.</title>
        <authorList>
            <consortium name="The Broad Institute Genomics Platform"/>
            <consortium name="The Broad Institute Genome Sequencing Center for Infectious Disease"/>
            <person name="Wu L."/>
            <person name="Ma J."/>
        </authorList>
    </citation>
    <scope>NUCLEOTIDE SEQUENCE [LARGE SCALE GENOMIC DNA]</scope>
    <source>
        <strain evidence="3">CECT 7649</strain>
    </source>
</reference>
<feature type="transmembrane region" description="Helical" evidence="1">
    <location>
        <begin position="158"/>
        <end position="179"/>
    </location>
</feature>
<feature type="transmembrane region" description="Helical" evidence="1">
    <location>
        <begin position="239"/>
        <end position="260"/>
    </location>
</feature>
<evidence type="ECO:0000313" key="3">
    <source>
        <dbReference type="Proteomes" id="UP001596496"/>
    </source>
</evidence>
<feature type="transmembrane region" description="Helical" evidence="1">
    <location>
        <begin position="437"/>
        <end position="457"/>
    </location>
</feature>
<feature type="transmembrane region" description="Helical" evidence="1">
    <location>
        <begin position="298"/>
        <end position="318"/>
    </location>
</feature>
<keyword evidence="1" id="KW-0812">Transmembrane</keyword>
<gene>
    <name evidence="2" type="ORF">ACFQSB_26505</name>
</gene>
<feature type="transmembrane region" description="Helical" evidence="1">
    <location>
        <begin position="464"/>
        <end position="482"/>
    </location>
</feature>
<feature type="transmembrane region" description="Helical" evidence="1">
    <location>
        <begin position="347"/>
        <end position="368"/>
    </location>
</feature>
<name>A0ABW2PA73_9ACTN</name>
<evidence type="ECO:0000256" key="1">
    <source>
        <dbReference type="SAM" id="Phobius"/>
    </source>
</evidence>
<feature type="transmembrane region" description="Helical" evidence="1">
    <location>
        <begin position="20"/>
        <end position="40"/>
    </location>
</feature>
<organism evidence="2 3">
    <name type="scientific">Sphaerisporangium rhizosphaerae</name>
    <dbReference type="NCBI Taxonomy" id="2269375"/>
    <lineage>
        <taxon>Bacteria</taxon>
        <taxon>Bacillati</taxon>
        <taxon>Actinomycetota</taxon>
        <taxon>Actinomycetes</taxon>
        <taxon>Streptosporangiales</taxon>
        <taxon>Streptosporangiaceae</taxon>
        <taxon>Sphaerisporangium</taxon>
    </lineage>
</organism>
<evidence type="ECO:0000313" key="2">
    <source>
        <dbReference type="EMBL" id="MFC7385784.1"/>
    </source>
</evidence>
<dbReference type="RefSeq" id="WP_380829649.1">
    <property type="nucleotide sequence ID" value="NZ_JBHTCG010000021.1"/>
</dbReference>
<dbReference type="Proteomes" id="UP001596496">
    <property type="component" value="Unassembled WGS sequence"/>
</dbReference>
<feature type="transmembrane region" description="Helical" evidence="1">
    <location>
        <begin position="397"/>
        <end position="417"/>
    </location>
</feature>
<protein>
    <submittedName>
        <fullName evidence="2">ABC transporter permease</fullName>
    </submittedName>
</protein>
<feature type="transmembrane region" description="Helical" evidence="1">
    <location>
        <begin position="123"/>
        <end position="146"/>
    </location>
</feature>
<feature type="transmembrane region" description="Helical" evidence="1">
    <location>
        <begin position="79"/>
        <end position="102"/>
    </location>
</feature>
<feature type="transmembrane region" description="Helical" evidence="1">
    <location>
        <begin position="510"/>
        <end position="528"/>
    </location>
</feature>
<sequence length="536" mass="54657">MRELTGVGGLIRLILRRDRVLTPLWVLFVGLVPVSYVAAIDGLFPTEAGRRAYAAASGHNGGFVALYGPLHGSSLGELVAWRAGFIPIVIGLFSILTVIRHTRTEEEAGRRELLGSTVMGRHAGLAAALAVTMAADLVLGAILAGGLVGQGLPATGSWALGLGFAACGWVYAAVAAVAAQLTGGAGGARGIAIGLLGATFVLRVTGDLSGLSSDGTLTWASWLSPIGWAHRVRPYAGEAWWPLALAAGVAALLVAVAVALSARRDIGAGLLPQRLGPASAGAGLRSPLGLAWRLHRSLLAGWTAGFLALGVVLGYLAAGIGDLVRDAPAMSDIMIRIGGVRGLVDSYFSGLVALFGLLAAGYAIQATLRAREEESSGRAEPVLGTAVGRVRWAAGHLAFSLLGPAVALAAAGLAMGLTHGLNTGDVGRELPRVLGAAMVQLPAVWVLGAVAVLLFGLLPRLAAVSWGALAICLLIGLVGPALRVDERLLEVSPFTHLPRLPGGPMNVTPLLWLAVVAAVLAGAGLAALRRRDIPAA</sequence>
<dbReference type="EMBL" id="JBHTCG010000021">
    <property type="protein sequence ID" value="MFC7385784.1"/>
    <property type="molecule type" value="Genomic_DNA"/>
</dbReference>
<comment type="caution">
    <text evidence="2">The sequence shown here is derived from an EMBL/GenBank/DDBJ whole genome shotgun (WGS) entry which is preliminary data.</text>
</comment>
<keyword evidence="1" id="KW-0472">Membrane</keyword>
<keyword evidence="3" id="KW-1185">Reference proteome</keyword>